<sequence>MENLEIILTDINKRKVNNLIYNELKLSTLKVKSSHFYDNILKKDMGFAQVKNLEEILSPKGTGNIFLEELELGISLKNVVIVFSFDEEYGDIVFNFPESEILKDNMHENKISLKKLLEYLVNLKKNYDIPSVIIGYEPADEDTLIIEINNTIANYEKEIDKIIF</sequence>
<comment type="caution">
    <text evidence="1">The sequence shown here is derived from an EMBL/GenBank/DDBJ whole genome shotgun (WGS) entry which is preliminary data.</text>
</comment>
<keyword evidence="2" id="KW-1185">Reference proteome</keyword>
<dbReference type="EMBL" id="VDGG01000002">
    <property type="protein sequence ID" value="TQR18462.1"/>
    <property type="molecule type" value="Genomic_DNA"/>
</dbReference>
<dbReference type="OrthoDB" id="2608897at2"/>
<proteinExistence type="predicted"/>
<dbReference type="RefSeq" id="WP_142604986.1">
    <property type="nucleotide sequence ID" value="NZ_VDGG01000002.1"/>
</dbReference>
<evidence type="ECO:0000313" key="2">
    <source>
        <dbReference type="Proteomes" id="UP000318937"/>
    </source>
</evidence>
<dbReference type="Proteomes" id="UP000318937">
    <property type="component" value="Unassembled WGS sequence"/>
</dbReference>
<gene>
    <name evidence="1" type="ORF">FG383_00995</name>
</gene>
<evidence type="ECO:0000313" key="1">
    <source>
        <dbReference type="EMBL" id="TQR18462.1"/>
    </source>
</evidence>
<reference evidence="1 2" key="1">
    <citation type="submission" date="2019-05" db="EMBL/GenBank/DDBJ databases">
        <title>Psychrobacillus vulpis sp. nov., a new species isolated from feces of a red fox that inhabits in The Tablas de Daimiel Natural Park, Albacete, Spain.</title>
        <authorList>
            <person name="Rodriguez M."/>
            <person name="Reina J.C."/>
            <person name="Bejar V."/>
            <person name="Llamas I."/>
        </authorList>
    </citation>
    <scope>NUCLEOTIDE SEQUENCE [LARGE SCALE GENOMIC DNA]</scope>
    <source>
        <strain evidence="1 2">NHI-2</strain>
    </source>
</reference>
<protein>
    <submittedName>
        <fullName evidence="1">Uncharacterized protein</fullName>
    </submittedName>
</protein>
<organism evidence="1 2">
    <name type="scientific">Psychrobacillus soli</name>
    <dbReference type="NCBI Taxonomy" id="1543965"/>
    <lineage>
        <taxon>Bacteria</taxon>
        <taxon>Bacillati</taxon>
        <taxon>Bacillota</taxon>
        <taxon>Bacilli</taxon>
        <taxon>Bacillales</taxon>
        <taxon>Bacillaceae</taxon>
        <taxon>Psychrobacillus</taxon>
    </lineage>
</organism>
<dbReference type="AlphaFoldDB" id="A0A544TLX8"/>
<accession>A0A544TLX8</accession>
<name>A0A544TLX8_9BACI</name>